<accession>A0A239MHY6</accession>
<gene>
    <name evidence="1" type="ORF">SAMN05421642_11854</name>
</gene>
<reference evidence="2" key="1">
    <citation type="submission" date="2017-06" db="EMBL/GenBank/DDBJ databases">
        <authorList>
            <person name="Varghese N."/>
            <person name="Submissions S."/>
        </authorList>
    </citation>
    <scope>NUCLEOTIDE SEQUENCE [LARGE SCALE GENOMIC DNA]</scope>
    <source>
        <strain evidence="2">JCM 23211</strain>
    </source>
</reference>
<dbReference type="Proteomes" id="UP000198327">
    <property type="component" value="Unassembled WGS sequence"/>
</dbReference>
<proteinExistence type="predicted"/>
<evidence type="ECO:0000313" key="1">
    <source>
        <dbReference type="EMBL" id="SNT42100.1"/>
    </source>
</evidence>
<sequence>MNKPVCHLVVGPRKHGVVEYAISVHEALSMHEPGHQRVVIDTPWSPLPSSLSECGLVHVHVTDRLFGRTPDKASEHLRSVIDAVDRPVSVTLHDLPQPSDGPSMSARVQFYRDVVLAAAGVIVSSEHEAALLRTHVDPAAAPEVVPLMIESRTARAVSPTPASPTVGVLGFLYPGKGHIETLRAMADLPPEVGFLALGKPSPGHEDLVDELHEVAALSGRACEVTGYLDDHEMQDRIRAVTVPVAYHRHMSASGSINTWIAHGRRPLVPRGDYTCELDRRSPGVLAMHGNDDDSLRSAIFDAVADSSSTWLGPETVPFPTSADVADAYAKALSRWHR</sequence>
<dbReference type="SUPFAM" id="SSF53756">
    <property type="entry name" value="UDP-Glycosyltransferase/glycogen phosphorylase"/>
    <property type="match status" value="1"/>
</dbReference>
<evidence type="ECO:0000313" key="2">
    <source>
        <dbReference type="Proteomes" id="UP000198327"/>
    </source>
</evidence>
<name>A0A239MHY6_9NOCA</name>
<organism evidence="1 2">
    <name type="scientific">Rhodococcoides kyotonense</name>
    <dbReference type="NCBI Taxonomy" id="398843"/>
    <lineage>
        <taxon>Bacteria</taxon>
        <taxon>Bacillati</taxon>
        <taxon>Actinomycetota</taxon>
        <taxon>Actinomycetes</taxon>
        <taxon>Mycobacteriales</taxon>
        <taxon>Nocardiaceae</taxon>
        <taxon>Rhodococcoides</taxon>
    </lineage>
</organism>
<dbReference type="RefSeq" id="WP_089251070.1">
    <property type="nucleotide sequence ID" value="NZ_FZOW01000018.1"/>
</dbReference>
<protein>
    <submittedName>
        <fullName evidence="1">Uncharacterized protein</fullName>
    </submittedName>
</protein>
<dbReference type="OrthoDB" id="4120491at2"/>
<dbReference type="AlphaFoldDB" id="A0A239MHY6"/>
<dbReference type="EMBL" id="FZOW01000018">
    <property type="protein sequence ID" value="SNT42100.1"/>
    <property type="molecule type" value="Genomic_DNA"/>
</dbReference>
<keyword evidence="2" id="KW-1185">Reference proteome</keyword>
<dbReference type="Gene3D" id="3.40.50.2000">
    <property type="entry name" value="Glycogen Phosphorylase B"/>
    <property type="match status" value="2"/>
</dbReference>